<comment type="similarity">
    <text evidence="2 11">Belongs to the mitochondrial carrier (TC 2.A.29) family.</text>
</comment>
<feature type="compositionally biased region" description="Basic and acidic residues" evidence="12">
    <location>
        <begin position="1"/>
        <end position="13"/>
    </location>
</feature>
<name>A0AAD4JTD3_9MUSC</name>
<dbReference type="InterPro" id="IPR018108">
    <property type="entry name" value="MCP_transmembrane"/>
</dbReference>
<dbReference type="GO" id="GO:1990542">
    <property type="term" value="P:mitochondrial transmembrane transport"/>
    <property type="evidence" value="ECO:0007669"/>
    <property type="project" value="InterPro"/>
</dbReference>
<dbReference type="SUPFAM" id="SSF103506">
    <property type="entry name" value="Mitochondrial carrier"/>
    <property type="match status" value="1"/>
</dbReference>
<evidence type="ECO:0000256" key="10">
    <source>
        <dbReference type="PROSITE-ProRule" id="PRU00282"/>
    </source>
</evidence>
<feature type="repeat" description="Solcar" evidence="10">
    <location>
        <begin position="40"/>
        <end position="149"/>
    </location>
</feature>
<evidence type="ECO:0000256" key="1">
    <source>
        <dbReference type="ARBA" id="ARBA00004448"/>
    </source>
</evidence>
<keyword evidence="9 10" id="KW-0472">Membrane</keyword>
<keyword evidence="8" id="KW-0496">Mitochondrion</keyword>
<feature type="region of interest" description="Disordered" evidence="12">
    <location>
        <begin position="1"/>
        <end position="33"/>
    </location>
</feature>
<evidence type="ECO:0000256" key="6">
    <source>
        <dbReference type="ARBA" id="ARBA00022792"/>
    </source>
</evidence>
<keyword evidence="7" id="KW-1133">Transmembrane helix</keyword>
<dbReference type="PROSITE" id="PS50920">
    <property type="entry name" value="SOLCAR"/>
    <property type="match status" value="3"/>
</dbReference>
<evidence type="ECO:0000256" key="3">
    <source>
        <dbReference type="ARBA" id="ARBA00022448"/>
    </source>
</evidence>
<protein>
    <recommendedName>
        <fullName evidence="15">Solute carrier family 25 member 40</fullName>
    </recommendedName>
</protein>
<sequence>MSKSESSVKDHSKASTFSASDDKMKPKKPKKLLNDPRFRIRPVQQVASACAGAMITACFMTPLDVIKTRMQSQQTSSNKCFLYCNGLMDHLFAMGKPDKPQFTSTRDALLKISRNEGIAALWSGLGPTLVSALPSTVVYFVAYEQFKARYISIYKKHFATSASQKAGISDKELPLLVPMLSGVTARICAVTFVSPIELVRTKMQSQRLSYAQVSNFVQNIIALQGITGLWRGLPPTILRDVPFSGIYWPIYEYLKLTFSNNAAQPSFGLSFISGVLAGSVAALVTCPFDVVKTHEQIEFAERVIFTDSPSKELNKQSTFSRLATIYRVFGLRGLFAGYVPRLIKVAPACAIMISTFEYSKSYFFYYNVHQHNAQLLLNNPNAKLVDDDDID</sequence>
<evidence type="ECO:0000256" key="5">
    <source>
        <dbReference type="ARBA" id="ARBA00022737"/>
    </source>
</evidence>
<evidence type="ECO:0000256" key="2">
    <source>
        <dbReference type="ARBA" id="ARBA00006375"/>
    </source>
</evidence>
<evidence type="ECO:0000256" key="7">
    <source>
        <dbReference type="ARBA" id="ARBA00022989"/>
    </source>
</evidence>
<dbReference type="EMBL" id="JAJJHW010003409">
    <property type="protein sequence ID" value="KAH8359333.1"/>
    <property type="molecule type" value="Genomic_DNA"/>
</dbReference>
<dbReference type="Gene3D" id="1.50.40.10">
    <property type="entry name" value="Mitochondrial carrier domain"/>
    <property type="match status" value="1"/>
</dbReference>
<reference evidence="13" key="1">
    <citation type="journal article" date="2021" name="Mol. Ecol. Resour.">
        <title>Phylogenomic analyses of the genus Drosophila reveals genomic signals of climate adaptation.</title>
        <authorList>
            <person name="Li F."/>
            <person name="Rane R.V."/>
            <person name="Luria V."/>
            <person name="Xiong Z."/>
            <person name="Chen J."/>
            <person name="Li Z."/>
            <person name="Catullo R.A."/>
            <person name="Griffin P.C."/>
            <person name="Schiffer M."/>
            <person name="Pearce S."/>
            <person name="Lee S.F."/>
            <person name="McElroy K."/>
            <person name="Stocker A."/>
            <person name="Shirriffs J."/>
            <person name="Cockerell F."/>
            <person name="Coppin C."/>
            <person name="Sgro C.M."/>
            <person name="Karger A."/>
            <person name="Cain J.W."/>
            <person name="Weber J.A."/>
            <person name="Santpere G."/>
            <person name="Kirschner M.W."/>
            <person name="Hoffmann A.A."/>
            <person name="Oakeshott J.G."/>
            <person name="Zhang G."/>
        </authorList>
    </citation>
    <scope>NUCLEOTIDE SEQUENCE</scope>
    <source>
        <strain evidence="13">BGI-SZ-2011g</strain>
    </source>
</reference>
<evidence type="ECO:0000256" key="8">
    <source>
        <dbReference type="ARBA" id="ARBA00023128"/>
    </source>
</evidence>
<feature type="repeat" description="Solcar" evidence="10">
    <location>
        <begin position="265"/>
        <end position="362"/>
    </location>
</feature>
<evidence type="ECO:0000256" key="12">
    <source>
        <dbReference type="SAM" id="MobiDB-lite"/>
    </source>
</evidence>
<evidence type="ECO:0000256" key="4">
    <source>
        <dbReference type="ARBA" id="ARBA00022692"/>
    </source>
</evidence>
<dbReference type="PANTHER" id="PTHR45760">
    <property type="entry name" value="FI19922P1-RELATED"/>
    <property type="match status" value="1"/>
</dbReference>
<evidence type="ECO:0000256" key="9">
    <source>
        <dbReference type="ARBA" id="ARBA00023136"/>
    </source>
</evidence>
<comment type="caution">
    <text evidence="13">The sequence shown here is derived from an EMBL/GenBank/DDBJ whole genome shotgun (WGS) entry which is preliminary data.</text>
</comment>
<gene>
    <name evidence="13" type="ORF">KR093_006077</name>
</gene>
<dbReference type="PANTHER" id="PTHR45760:SF2">
    <property type="entry name" value="FI19922P1-RELATED"/>
    <property type="match status" value="1"/>
</dbReference>
<keyword evidence="3 11" id="KW-0813">Transport</keyword>
<organism evidence="13 14">
    <name type="scientific">Drosophila rubida</name>
    <dbReference type="NCBI Taxonomy" id="30044"/>
    <lineage>
        <taxon>Eukaryota</taxon>
        <taxon>Metazoa</taxon>
        <taxon>Ecdysozoa</taxon>
        <taxon>Arthropoda</taxon>
        <taxon>Hexapoda</taxon>
        <taxon>Insecta</taxon>
        <taxon>Pterygota</taxon>
        <taxon>Neoptera</taxon>
        <taxon>Endopterygota</taxon>
        <taxon>Diptera</taxon>
        <taxon>Brachycera</taxon>
        <taxon>Muscomorpha</taxon>
        <taxon>Ephydroidea</taxon>
        <taxon>Drosophilidae</taxon>
        <taxon>Drosophila</taxon>
    </lineage>
</organism>
<dbReference type="GO" id="GO:0005743">
    <property type="term" value="C:mitochondrial inner membrane"/>
    <property type="evidence" value="ECO:0007669"/>
    <property type="project" value="UniProtKB-SubCell"/>
</dbReference>
<keyword evidence="6" id="KW-0999">Mitochondrion inner membrane</keyword>
<dbReference type="AlphaFoldDB" id="A0AAD4JTD3"/>
<evidence type="ECO:0000256" key="11">
    <source>
        <dbReference type="RuleBase" id="RU000488"/>
    </source>
</evidence>
<keyword evidence="14" id="KW-1185">Reference proteome</keyword>
<feature type="repeat" description="Solcar" evidence="10">
    <location>
        <begin position="173"/>
        <end position="257"/>
    </location>
</feature>
<accession>A0AAD4JTD3</accession>
<keyword evidence="4 10" id="KW-0812">Transmembrane</keyword>
<proteinExistence type="inferred from homology"/>
<dbReference type="Proteomes" id="UP001200034">
    <property type="component" value="Unassembled WGS sequence"/>
</dbReference>
<dbReference type="Pfam" id="PF00153">
    <property type="entry name" value="Mito_carr"/>
    <property type="match status" value="3"/>
</dbReference>
<comment type="subcellular location">
    <subcellularLocation>
        <location evidence="1">Mitochondrion inner membrane</location>
        <topology evidence="1">Multi-pass membrane protein</topology>
    </subcellularLocation>
</comment>
<evidence type="ECO:0000313" key="14">
    <source>
        <dbReference type="Proteomes" id="UP001200034"/>
    </source>
</evidence>
<evidence type="ECO:0008006" key="15">
    <source>
        <dbReference type="Google" id="ProtNLM"/>
    </source>
</evidence>
<evidence type="ECO:0000313" key="13">
    <source>
        <dbReference type="EMBL" id="KAH8359333.1"/>
    </source>
</evidence>
<dbReference type="InterPro" id="IPR045315">
    <property type="entry name" value="Mtm1-like"/>
</dbReference>
<dbReference type="InterPro" id="IPR023395">
    <property type="entry name" value="MCP_dom_sf"/>
</dbReference>
<keyword evidence="5" id="KW-0677">Repeat</keyword>